<dbReference type="GeneID" id="42365249"/>
<dbReference type="PANTHER" id="PTHR43046">
    <property type="entry name" value="GDP-MANNOSE MANNOSYL HYDROLASE"/>
    <property type="match status" value="1"/>
</dbReference>
<sequence length="156" mass="17912">MELRVPEGARRDFVAGCLVVEDGKLLLLDHSKYGVWLPPGGHVEERETPDEAAKRETMEETGLEVELQHSSGVVEEEFIDIPRPFNANLHKVEDGHWHCDYLYLARIKNEEEATHDHEHDGVKWFSKEELSDESYDIPEYVREAGKQAIQSSSEIK</sequence>
<dbReference type="OrthoDB" id="45616at2157"/>
<name>A0A5Q0UGH2_9ARCH</name>
<dbReference type="GO" id="GO:0016787">
    <property type="term" value="F:hydrolase activity"/>
    <property type="evidence" value="ECO:0007669"/>
    <property type="project" value="UniProtKB-KW"/>
</dbReference>
<evidence type="ECO:0000313" key="6">
    <source>
        <dbReference type="Proteomes" id="UP000377803"/>
    </source>
</evidence>
<evidence type="ECO:0000256" key="1">
    <source>
        <dbReference type="ARBA" id="ARBA00001946"/>
    </source>
</evidence>
<dbReference type="Proteomes" id="UP000377803">
    <property type="component" value="Chromosome"/>
</dbReference>
<dbReference type="RefSeq" id="WP_153550484.1">
    <property type="nucleotide sequence ID" value="NZ_CP040089.1"/>
</dbReference>
<dbReference type="KEGG" id="ncon:LC1Nh_0859"/>
<proteinExistence type="predicted"/>
<keyword evidence="6" id="KW-1185">Reference proteome</keyword>
<dbReference type="AlphaFoldDB" id="A0A5Q0UGH2"/>
<accession>A0A5Q0UGH2</accession>
<feature type="domain" description="Nudix hydrolase" evidence="4">
    <location>
        <begin position="9"/>
        <end position="150"/>
    </location>
</feature>
<dbReference type="InterPro" id="IPR020476">
    <property type="entry name" value="Nudix_hydrolase"/>
</dbReference>
<protein>
    <submittedName>
        <fullName evidence="5">NUDIX hydrolase</fullName>
    </submittedName>
</protein>
<dbReference type="Gene3D" id="3.90.79.10">
    <property type="entry name" value="Nucleoside Triphosphate Pyrophosphohydrolase"/>
    <property type="match status" value="1"/>
</dbReference>
<comment type="cofactor">
    <cofactor evidence="1">
        <name>Mg(2+)</name>
        <dbReference type="ChEBI" id="CHEBI:18420"/>
    </cofactor>
</comment>
<feature type="compositionally biased region" description="Basic and acidic residues" evidence="3">
    <location>
        <begin position="42"/>
        <end position="58"/>
    </location>
</feature>
<evidence type="ECO:0000313" key="5">
    <source>
        <dbReference type="EMBL" id="QGA80743.1"/>
    </source>
</evidence>
<dbReference type="InterPro" id="IPR020084">
    <property type="entry name" value="NUDIX_hydrolase_CS"/>
</dbReference>
<dbReference type="SUPFAM" id="SSF55811">
    <property type="entry name" value="Nudix"/>
    <property type="match status" value="1"/>
</dbReference>
<evidence type="ECO:0000256" key="3">
    <source>
        <dbReference type="SAM" id="MobiDB-lite"/>
    </source>
</evidence>
<evidence type="ECO:0000256" key="2">
    <source>
        <dbReference type="ARBA" id="ARBA00022801"/>
    </source>
</evidence>
<dbReference type="PRINTS" id="PR00502">
    <property type="entry name" value="NUDIXFAMILY"/>
</dbReference>
<gene>
    <name evidence="5" type="ORF">LC1Nh_0859</name>
</gene>
<keyword evidence="2 5" id="KW-0378">Hydrolase</keyword>
<dbReference type="PROSITE" id="PS51462">
    <property type="entry name" value="NUDIX"/>
    <property type="match status" value="1"/>
</dbReference>
<feature type="region of interest" description="Disordered" evidence="3">
    <location>
        <begin position="40"/>
        <end position="59"/>
    </location>
</feature>
<dbReference type="PANTHER" id="PTHR43046:SF14">
    <property type="entry name" value="MUTT_NUDIX FAMILY PROTEIN"/>
    <property type="match status" value="1"/>
</dbReference>
<dbReference type="PROSITE" id="PS00893">
    <property type="entry name" value="NUDIX_BOX"/>
    <property type="match status" value="1"/>
</dbReference>
<evidence type="ECO:0000259" key="4">
    <source>
        <dbReference type="PROSITE" id="PS51462"/>
    </source>
</evidence>
<dbReference type="CDD" id="cd03674">
    <property type="entry name" value="NUDIX_Hydrolase"/>
    <property type="match status" value="1"/>
</dbReference>
<organism evidence="5 6">
    <name type="scientific">Candidatus Nanohalobium constans</name>
    <dbReference type="NCBI Taxonomy" id="2565781"/>
    <lineage>
        <taxon>Archaea</taxon>
        <taxon>Candidatus Nanohalarchaeota</taxon>
        <taxon>Candidatus Nanohalobia</taxon>
        <taxon>Candidatus Nanohalobiales</taxon>
        <taxon>Candidatus Nanohalobiaceae</taxon>
        <taxon>Candidatus Nanohalobium</taxon>
    </lineage>
</organism>
<reference evidence="6" key="1">
    <citation type="submission" date="2019-05" db="EMBL/GenBank/DDBJ databases">
        <title>Candidatus Nanohalobium constans, a novel model system to study the DPANN nano-sized archaea: genomic and physiological characterization of a nanoarchaeon co-cultured with its chitinotrophic host.</title>
        <authorList>
            <person name="La Cono V."/>
            <person name="Arcadi E."/>
            <person name="Crisafi F."/>
            <person name="Denaro R."/>
            <person name="La Spada G."/>
            <person name="Messina E."/>
            <person name="Smedile F."/>
            <person name="Toshchakov S.V."/>
            <person name="Shevchenko M.A."/>
            <person name="Golyshin P.N."/>
            <person name="Golyshina O.V."/>
            <person name="Ferrer M."/>
            <person name="Rohde M."/>
            <person name="Mushegian A."/>
            <person name="Sorokin D.Y."/>
            <person name="Giuliano L."/>
            <person name="Yakimov M.M."/>
        </authorList>
    </citation>
    <scope>NUCLEOTIDE SEQUENCE [LARGE SCALE GENOMIC DNA]</scope>
    <source>
        <strain evidence="6">LC1Nh</strain>
    </source>
</reference>
<dbReference type="EMBL" id="CP040089">
    <property type="protein sequence ID" value="QGA80743.1"/>
    <property type="molecule type" value="Genomic_DNA"/>
</dbReference>
<dbReference type="InterPro" id="IPR000086">
    <property type="entry name" value="NUDIX_hydrolase_dom"/>
</dbReference>
<dbReference type="Pfam" id="PF00293">
    <property type="entry name" value="NUDIX"/>
    <property type="match status" value="1"/>
</dbReference>
<dbReference type="InterPro" id="IPR015797">
    <property type="entry name" value="NUDIX_hydrolase-like_dom_sf"/>
</dbReference>